<gene>
    <name evidence="1" type="ORF">RIMI_LOCUS11051795</name>
</gene>
<accession>A0ABN9LTY4</accession>
<organism evidence="1 2">
    <name type="scientific">Ranitomeya imitator</name>
    <name type="common">mimic poison frog</name>
    <dbReference type="NCBI Taxonomy" id="111125"/>
    <lineage>
        <taxon>Eukaryota</taxon>
        <taxon>Metazoa</taxon>
        <taxon>Chordata</taxon>
        <taxon>Craniata</taxon>
        <taxon>Vertebrata</taxon>
        <taxon>Euteleostomi</taxon>
        <taxon>Amphibia</taxon>
        <taxon>Batrachia</taxon>
        <taxon>Anura</taxon>
        <taxon>Neobatrachia</taxon>
        <taxon>Hyloidea</taxon>
        <taxon>Dendrobatidae</taxon>
        <taxon>Dendrobatinae</taxon>
        <taxon>Ranitomeya</taxon>
    </lineage>
</organism>
<comment type="caution">
    <text evidence="1">The sequence shown here is derived from an EMBL/GenBank/DDBJ whole genome shotgun (WGS) entry which is preliminary data.</text>
</comment>
<evidence type="ECO:0000313" key="2">
    <source>
        <dbReference type="Proteomes" id="UP001176940"/>
    </source>
</evidence>
<name>A0ABN9LTY4_9NEOB</name>
<reference evidence="1" key="1">
    <citation type="submission" date="2023-07" db="EMBL/GenBank/DDBJ databases">
        <authorList>
            <person name="Stuckert A."/>
        </authorList>
    </citation>
    <scope>NUCLEOTIDE SEQUENCE</scope>
</reference>
<dbReference type="Proteomes" id="UP001176940">
    <property type="component" value="Unassembled WGS sequence"/>
</dbReference>
<dbReference type="EMBL" id="CAUEEQ010024550">
    <property type="protein sequence ID" value="CAJ0945888.1"/>
    <property type="molecule type" value="Genomic_DNA"/>
</dbReference>
<proteinExistence type="predicted"/>
<evidence type="ECO:0000313" key="1">
    <source>
        <dbReference type="EMBL" id="CAJ0945888.1"/>
    </source>
</evidence>
<sequence>MSLECGKKLENPKETHANTARTYKLLNDVVQEYTKFSAGGSDSTSQRKDCTTNQEYLNYGRMDRMVYQLGTTFVLYPVKEATTIIMSSQIRKNYHQDSEAGVNRTVNWCFRLPTPTSPS</sequence>
<keyword evidence="2" id="KW-1185">Reference proteome</keyword>
<protein>
    <submittedName>
        <fullName evidence="1">Uncharacterized protein</fullName>
    </submittedName>
</protein>